<organism evidence="2 3">
    <name type="scientific">Roridomyces roridus</name>
    <dbReference type="NCBI Taxonomy" id="1738132"/>
    <lineage>
        <taxon>Eukaryota</taxon>
        <taxon>Fungi</taxon>
        <taxon>Dikarya</taxon>
        <taxon>Basidiomycota</taxon>
        <taxon>Agaricomycotina</taxon>
        <taxon>Agaricomycetes</taxon>
        <taxon>Agaricomycetidae</taxon>
        <taxon>Agaricales</taxon>
        <taxon>Marasmiineae</taxon>
        <taxon>Mycenaceae</taxon>
        <taxon>Roridomyces</taxon>
    </lineage>
</organism>
<proteinExistence type="predicted"/>
<dbReference type="InterPro" id="IPR001810">
    <property type="entry name" value="F-box_dom"/>
</dbReference>
<comment type="caution">
    <text evidence="2">The sequence shown here is derived from an EMBL/GenBank/DDBJ whole genome shotgun (WGS) entry which is preliminary data.</text>
</comment>
<dbReference type="Proteomes" id="UP001221142">
    <property type="component" value="Unassembled WGS sequence"/>
</dbReference>
<protein>
    <recommendedName>
        <fullName evidence="1">F-box domain-containing protein</fullName>
    </recommendedName>
</protein>
<dbReference type="PROSITE" id="PS50181">
    <property type="entry name" value="FBOX"/>
    <property type="match status" value="1"/>
</dbReference>
<evidence type="ECO:0000313" key="2">
    <source>
        <dbReference type="EMBL" id="KAJ7617164.1"/>
    </source>
</evidence>
<keyword evidence="3" id="KW-1185">Reference proteome</keyword>
<evidence type="ECO:0000259" key="1">
    <source>
        <dbReference type="PROSITE" id="PS50181"/>
    </source>
</evidence>
<name>A0AAD7BCX7_9AGAR</name>
<feature type="domain" description="F-box" evidence="1">
    <location>
        <begin position="13"/>
        <end position="59"/>
    </location>
</feature>
<dbReference type="AlphaFoldDB" id="A0AAD7BCX7"/>
<reference evidence="2" key="1">
    <citation type="submission" date="2023-03" db="EMBL/GenBank/DDBJ databases">
        <title>Massive genome expansion in bonnet fungi (Mycena s.s.) driven by repeated elements and novel gene families across ecological guilds.</title>
        <authorList>
            <consortium name="Lawrence Berkeley National Laboratory"/>
            <person name="Harder C.B."/>
            <person name="Miyauchi S."/>
            <person name="Viragh M."/>
            <person name="Kuo A."/>
            <person name="Thoen E."/>
            <person name="Andreopoulos B."/>
            <person name="Lu D."/>
            <person name="Skrede I."/>
            <person name="Drula E."/>
            <person name="Henrissat B."/>
            <person name="Morin E."/>
            <person name="Kohler A."/>
            <person name="Barry K."/>
            <person name="LaButti K."/>
            <person name="Morin E."/>
            <person name="Salamov A."/>
            <person name="Lipzen A."/>
            <person name="Mereny Z."/>
            <person name="Hegedus B."/>
            <person name="Baldrian P."/>
            <person name="Stursova M."/>
            <person name="Weitz H."/>
            <person name="Taylor A."/>
            <person name="Grigoriev I.V."/>
            <person name="Nagy L.G."/>
            <person name="Martin F."/>
            <person name="Kauserud H."/>
        </authorList>
    </citation>
    <scope>NUCLEOTIDE SEQUENCE</scope>
    <source>
        <strain evidence="2">9284</strain>
    </source>
</reference>
<gene>
    <name evidence="2" type="ORF">FB45DRAFT_223031</name>
</gene>
<evidence type="ECO:0000313" key="3">
    <source>
        <dbReference type="Proteomes" id="UP001221142"/>
    </source>
</evidence>
<accession>A0AAD7BCX7</accession>
<sequence length="246" mass="27990">MRRLNLRQNPPFPSTMTPLPLDLLQPILSHVDDKSSLLELCLVARSFLPEAQRRLYDDVALSSFAVVRFCEAVTKPVSQPVASFVRRLSIEISGGIALPQQRAIALTLSRLPSLEALEFSHQPAHWVYVATYKDFRYPLSSAEGILTGFNWPFRLKTFASGFYMSDPHLLEFLEEQSAIEELVLFTIVSSGPIRLPPRCLPNLKRFWSPAARLDTSEPGRKNIIQYRMDVVMDVPTLEHHLLFEEV</sequence>
<dbReference type="EMBL" id="JARKIF010000021">
    <property type="protein sequence ID" value="KAJ7617164.1"/>
    <property type="molecule type" value="Genomic_DNA"/>
</dbReference>